<dbReference type="PROSITE" id="PS51704">
    <property type="entry name" value="GP_PDE"/>
    <property type="match status" value="1"/>
</dbReference>
<dbReference type="KEGG" id="eff:skT53_14100"/>
<dbReference type="EMBL" id="AP023366">
    <property type="protein sequence ID" value="BCJ86425.1"/>
    <property type="molecule type" value="Genomic_DNA"/>
</dbReference>
<dbReference type="PANTHER" id="PTHR46211:SF1">
    <property type="entry name" value="GLYCEROPHOSPHODIESTER PHOSPHODIESTERASE, CYTOPLASMIC"/>
    <property type="match status" value="1"/>
</dbReference>
<dbReference type="GO" id="GO:0008081">
    <property type="term" value="F:phosphoric diester hydrolase activity"/>
    <property type="evidence" value="ECO:0007669"/>
    <property type="project" value="InterPro"/>
</dbReference>
<dbReference type="Gene3D" id="3.20.20.190">
    <property type="entry name" value="Phosphatidylinositol (PI) phosphodiesterase"/>
    <property type="match status" value="1"/>
</dbReference>
<evidence type="ECO:0000259" key="1">
    <source>
        <dbReference type="PROSITE" id="PS51704"/>
    </source>
</evidence>
<name>A0A7I8D8L4_9BACL</name>
<dbReference type="InterPro" id="IPR017946">
    <property type="entry name" value="PLC-like_Pdiesterase_TIM-brl"/>
</dbReference>
<evidence type="ECO:0000313" key="3">
    <source>
        <dbReference type="Proteomes" id="UP000593802"/>
    </source>
</evidence>
<organism evidence="2 3">
    <name type="scientific">Effusibacillus dendaii</name>
    <dbReference type="NCBI Taxonomy" id="2743772"/>
    <lineage>
        <taxon>Bacteria</taxon>
        <taxon>Bacillati</taxon>
        <taxon>Bacillota</taxon>
        <taxon>Bacilli</taxon>
        <taxon>Bacillales</taxon>
        <taxon>Alicyclobacillaceae</taxon>
        <taxon>Effusibacillus</taxon>
    </lineage>
</organism>
<reference evidence="2 3" key="1">
    <citation type="submission" date="2020-08" db="EMBL/GenBank/DDBJ databases">
        <title>Complete Genome Sequence of Effusibacillus dendaii Strain skT53, Isolated from Farmland soil.</title>
        <authorList>
            <person name="Konishi T."/>
            <person name="Kawasaki H."/>
        </authorList>
    </citation>
    <scope>NUCLEOTIDE SEQUENCE [LARGE SCALE GENOMIC DNA]</scope>
    <source>
        <strain evidence="3">skT53</strain>
    </source>
</reference>
<keyword evidence="3" id="KW-1185">Reference proteome</keyword>
<accession>A0A7I8D8L4</accession>
<dbReference type="Pfam" id="PF03009">
    <property type="entry name" value="GDPD"/>
    <property type="match status" value="1"/>
</dbReference>
<dbReference type="CDD" id="cd08563">
    <property type="entry name" value="GDPD_TtGDE_like"/>
    <property type="match status" value="1"/>
</dbReference>
<dbReference type="GO" id="GO:0006629">
    <property type="term" value="P:lipid metabolic process"/>
    <property type="evidence" value="ECO:0007669"/>
    <property type="project" value="InterPro"/>
</dbReference>
<gene>
    <name evidence="2" type="primary">glpQ_1</name>
    <name evidence="2" type="ORF">skT53_14100</name>
</gene>
<proteinExistence type="predicted"/>
<dbReference type="SUPFAM" id="SSF51695">
    <property type="entry name" value="PLC-like phosphodiesterases"/>
    <property type="match status" value="1"/>
</dbReference>
<dbReference type="Proteomes" id="UP000593802">
    <property type="component" value="Chromosome"/>
</dbReference>
<sequence>MVNFFISEKLGLVCLNPMIIGHRGASAYAPENTFSAFKLAQKLGCHGLEFDVQLTRDGVPIVIHDETLDRTTNHVGQVSNFLWKEIQLIDAGLWKGEQWRGERIPALEDVLTECKGMYLNIELKNSKIAYPGLEETIVRLIERYCDIGNVIVSSFNHSSLQQIKKLAPHIQTGVLYERQPKDAVSYIKNLGGTAAHPNFRFVKKEQVDAFHQEGISVSTWTVNSLRDLKAAIRSGVDRIITNYPDRLRDLLQLTEA</sequence>
<dbReference type="InterPro" id="IPR030395">
    <property type="entry name" value="GP_PDE_dom"/>
</dbReference>
<evidence type="ECO:0000313" key="2">
    <source>
        <dbReference type="EMBL" id="BCJ86425.1"/>
    </source>
</evidence>
<feature type="domain" description="GP-PDE" evidence="1">
    <location>
        <begin position="17"/>
        <end position="251"/>
    </location>
</feature>
<protein>
    <submittedName>
        <fullName evidence="2">Glycerophosphoryl diester phosphodiesterase</fullName>
    </submittedName>
</protein>
<dbReference type="PANTHER" id="PTHR46211">
    <property type="entry name" value="GLYCEROPHOSPHORYL DIESTER PHOSPHODIESTERASE"/>
    <property type="match status" value="1"/>
</dbReference>
<dbReference type="AlphaFoldDB" id="A0A7I8D8L4"/>